<evidence type="ECO:0000256" key="4">
    <source>
        <dbReference type="ARBA" id="ARBA00022741"/>
    </source>
</evidence>
<sequence length="294" mass="32672">MNVPSGTEIDLALPRAIPAPKVAPVILNSDDRFDAKLKIDRLYKSYTVAGKEIQALADINLEIRRGEFVAIVGPSGCGKSTLLNLIAGLDRADSGTIESFDDPHGGACKRLLIFQESSLFPWLNVFDNVAYGLKLRNFSKPVIQALVEQYLSMVHLWPFKDACVHQLSGGMKQRVALARALVLKPEILLMDEAFAALDVQTKQDMYRLLLEIWKKTGVTILFVTHNVDEALMLSNRIVLLSSHPGRIKREFPVDLGYPRSGEDWPFRELRSEIVAEFMNEPGDIQGGIAGEKAN</sequence>
<dbReference type="SMART" id="SM00382">
    <property type="entry name" value="AAA"/>
    <property type="match status" value="1"/>
</dbReference>
<gene>
    <name evidence="9" type="ORF">EDC14_1014126</name>
</gene>
<evidence type="ECO:0000256" key="6">
    <source>
        <dbReference type="ARBA" id="ARBA00022967"/>
    </source>
</evidence>
<dbReference type="PROSITE" id="PS00211">
    <property type="entry name" value="ABC_TRANSPORTER_1"/>
    <property type="match status" value="1"/>
</dbReference>
<reference evidence="9 10" key="1">
    <citation type="submission" date="2019-03" db="EMBL/GenBank/DDBJ databases">
        <title>Genomic Encyclopedia of Type Strains, Phase IV (KMG-IV): sequencing the most valuable type-strain genomes for metagenomic binning, comparative biology and taxonomic classification.</title>
        <authorList>
            <person name="Goeker M."/>
        </authorList>
    </citation>
    <scope>NUCLEOTIDE SEQUENCE [LARGE SCALE GENOMIC DNA]</scope>
    <source>
        <strain evidence="9 10">LX-B</strain>
    </source>
</reference>
<keyword evidence="7" id="KW-0472">Membrane</keyword>
<comment type="caution">
    <text evidence="9">The sequence shown here is derived from an EMBL/GenBank/DDBJ whole genome shotgun (WGS) entry which is preliminary data.</text>
</comment>
<dbReference type="Proteomes" id="UP000295008">
    <property type="component" value="Unassembled WGS sequence"/>
</dbReference>
<keyword evidence="1" id="KW-0813">Transport</keyword>
<evidence type="ECO:0000256" key="3">
    <source>
        <dbReference type="ARBA" id="ARBA00022519"/>
    </source>
</evidence>
<dbReference type="InterPro" id="IPR017871">
    <property type="entry name" value="ABC_transporter-like_CS"/>
</dbReference>
<keyword evidence="2" id="KW-1003">Cell membrane</keyword>
<keyword evidence="6" id="KW-1278">Translocase</keyword>
<dbReference type="OrthoDB" id="9802264at2"/>
<dbReference type="CDD" id="cd03293">
    <property type="entry name" value="ABC_NrtD_SsuB_transporters"/>
    <property type="match status" value="1"/>
</dbReference>
<dbReference type="AlphaFoldDB" id="A0A4R1RML9"/>
<name>A0A4R1RML9_HYDET</name>
<dbReference type="InterPro" id="IPR003593">
    <property type="entry name" value="AAA+_ATPase"/>
</dbReference>
<dbReference type="GO" id="GO:0016887">
    <property type="term" value="F:ATP hydrolysis activity"/>
    <property type="evidence" value="ECO:0007669"/>
    <property type="project" value="InterPro"/>
</dbReference>
<dbReference type="RefSeq" id="WP_132014685.1">
    <property type="nucleotide sequence ID" value="NZ_SLUN01000014.1"/>
</dbReference>
<keyword evidence="5 9" id="KW-0067">ATP-binding</keyword>
<dbReference type="PROSITE" id="PS50893">
    <property type="entry name" value="ABC_TRANSPORTER_2"/>
    <property type="match status" value="1"/>
</dbReference>
<dbReference type="GO" id="GO:0005524">
    <property type="term" value="F:ATP binding"/>
    <property type="evidence" value="ECO:0007669"/>
    <property type="project" value="UniProtKB-KW"/>
</dbReference>
<organism evidence="9 10">
    <name type="scientific">Hydrogenispora ethanolica</name>
    <dbReference type="NCBI Taxonomy" id="1082276"/>
    <lineage>
        <taxon>Bacteria</taxon>
        <taxon>Bacillati</taxon>
        <taxon>Bacillota</taxon>
        <taxon>Hydrogenispora</taxon>
    </lineage>
</organism>
<dbReference type="Gene3D" id="3.40.50.300">
    <property type="entry name" value="P-loop containing nucleotide triphosphate hydrolases"/>
    <property type="match status" value="1"/>
</dbReference>
<dbReference type="PANTHER" id="PTHR42788:SF18">
    <property type="entry name" value="TAURINE IMPORT ATP-BINDING PROTEIN TAUB"/>
    <property type="match status" value="1"/>
</dbReference>
<dbReference type="InterPro" id="IPR027417">
    <property type="entry name" value="P-loop_NTPase"/>
</dbReference>
<dbReference type="InterPro" id="IPR003439">
    <property type="entry name" value="ABC_transporter-like_ATP-bd"/>
</dbReference>
<dbReference type="InterPro" id="IPR050166">
    <property type="entry name" value="ABC_transporter_ATP-bind"/>
</dbReference>
<proteinExistence type="predicted"/>
<keyword evidence="3" id="KW-0997">Cell inner membrane</keyword>
<evidence type="ECO:0000256" key="5">
    <source>
        <dbReference type="ARBA" id="ARBA00022840"/>
    </source>
</evidence>
<evidence type="ECO:0000313" key="10">
    <source>
        <dbReference type="Proteomes" id="UP000295008"/>
    </source>
</evidence>
<accession>A0A4R1RML9</accession>
<keyword evidence="4" id="KW-0547">Nucleotide-binding</keyword>
<evidence type="ECO:0000256" key="1">
    <source>
        <dbReference type="ARBA" id="ARBA00022448"/>
    </source>
</evidence>
<dbReference type="Pfam" id="PF00005">
    <property type="entry name" value="ABC_tran"/>
    <property type="match status" value="1"/>
</dbReference>
<evidence type="ECO:0000256" key="7">
    <source>
        <dbReference type="ARBA" id="ARBA00023136"/>
    </source>
</evidence>
<keyword evidence="10" id="KW-1185">Reference proteome</keyword>
<dbReference type="EMBL" id="SLUN01000014">
    <property type="protein sequence ID" value="TCL67436.1"/>
    <property type="molecule type" value="Genomic_DNA"/>
</dbReference>
<feature type="domain" description="ABC transporter" evidence="8">
    <location>
        <begin position="37"/>
        <end position="269"/>
    </location>
</feature>
<evidence type="ECO:0000259" key="8">
    <source>
        <dbReference type="PROSITE" id="PS50893"/>
    </source>
</evidence>
<evidence type="ECO:0000313" key="9">
    <source>
        <dbReference type="EMBL" id="TCL67436.1"/>
    </source>
</evidence>
<protein>
    <submittedName>
        <fullName evidence="9">NitT/TauT family transport system ATP-binding protein</fullName>
    </submittedName>
</protein>
<dbReference type="PANTHER" id="PTHR42788">
    <property type="entry name" value="TAURINE IMPORT ATP-BINDING PROTEIN-RELATED"/>
    <property type="match status" value="1"/>
</dbReference>
<dbReference type="SUPFAM" id="SSF52540">
    <property type="entry name" value="P-loop containing nucleoside triphosphate hydrolases"/>
    <property type="match status" value="1"/>
</dbReference>
<evidence type="ECO:0000256" key="2">
    <source>
        <dbReference type="ARBA" id="ARBA00022475"/>
    </source>
</evidence>